<feature type="transmembrane region" description="Helical" evidence="5">
    <location>
        <begin position="210"/>
        <end position="232"/>
    </location>
</feature>
<feature type="transmembrane region" description="Helical" evidence="5">
    <location>
        <begin position="36"/>
        <end position="54"/>
    </location>
</feature>
<keyword evidence="4 5" id="KW-0472">Membrane</keyword>
<sequence length="319" mass="35053">MNRMIKKIPIPMAGLMLALASAGNLIASYGSSYRNIFGVLATGLMILLVSKVVSMPKVIEEDFGNPVIASVMPTFSMGLMILATYLRPYLASGAYGVWIMGLAIHVVLILLFTKKYIFSFNIKKVFPSYFIVYVGIVAASVTAPAFGLAHWGQYIFWFGLITYLCLLPFVLYRVLVVKGMPEPAIPTLTIFAAPASLCLAGYLNSFQEKSMSMVVFLGILALAMFIAVMFNMPKMLRLKFYPSYSAFTFPFVITAIAMKGTNAYLASAGRGMASLGYFVKFLELWAIVMVIYVFVKYMSFILGRPGPVVATDKKLTGAN</sequence>
<dbReference type="InterPro" id="IPR052951">
    <property type="entry name" value="Tellurite_res_ion_channel"/>
</dbReference>
<feature type="transmembrane region" description="Helical" evidence="5">
    <location>
        <begin position="125"/>
        <end position="148"/>
    </location>
</feature>
<protein>
    <submittedName>
        <fullName evidence="6">Exfoliative toxin A/B</fullName>
    </submittedName>
</protein>
<dbReference type="PANTHER" id="PTHR37955:SF1">
    <property type="entry name" value="DEP DOMAIN-CONTAINING PROTEIN"/>
    <property type="match status" value="1"/>
</dbReference>
<comment type="subcellular location">
    <subcellularLocation>
        <location evidence="1">Membrane</location>
        <topology evidence="1">Multi-pass membrane protein</topology>
    </subcellularLocation>
</comment>
<feature type="transmembrane region" description="Helical" evidence="5">
    <location>
        <begin position="66"/>
        <end position="86"/>
    </location>
</feature>
<evidence type="ECO:0000313" key="6">
    <source>
        <dbReference type="EMBL" id="SES88832.1"/>
    </source>
</evidence>
<dbReference type="Proteomes" id="UP000199568">
    <property type="component" value="Unassembled WGS sequence"/>
</dbReference>
<evidence type="ECO:0000256" key="1">
    <source>
        <dbReference type="ARBA" id="ARBA00004141"/>
    </source>
</evidence>
<dbReference type="CDD" id="cd09325">
    <property type="entry name" value="TDT_C4-dicarb_trans"/>
    <property type="match status" value="1"/>
</dbReference>
<evidence type="ECO:0000256" key="2">
    <source>
        <dbReference type="ARBA" id="ARBA00022692"/>
    </source>
</evidence>
<keyword evidence="3 5" id="KW-1133">Transmembrane helix</keyword>
<name>A0A1I0A6K9_9FIRM</name>
<dbReference type="Gene3D" id="1.50.10.150">
    <property type="entry name" value="Voltage-dependent anion channel"/>
    <property type="match status" value="1"/>
</dbReference>
<evidence type="ECO:0000256" key="3">
    <source>
        <dbReference type="ARBA" id="ARBA00022989"/>
    </source>
</evidence>
<accession>A0A1I0A6K9</accession>
<feature type="transmembrane region" description="Helical" evidence="5">
    <location>
        <begin position="277"/>
        <end position="295"/>
    </location>
</feature>
<dbReference type="InterPro" id="IPR004695">
    <property type="entry name" value="SLAC1/Mae1/Ssu1/TehA"/>
</dbReference>
<dbReference type="AlphaFoldDB" id="A0A1I0A6K9"/>
<gene>
    <name evidence="6" type="ORF">SAMN05660297_00871</name>
</gene>
<keyword evidence="2 5" id="KW-0812">Transmembrane</keyword>
<dbReference type="RefSeq" id="WP_090439831.1">
    <property type="nucleotide sequence ID" value="NZ_FOHU01000002.1"/>
</dbReference>
<feature type="transmembrane region" description="Helical" evidence="5">
    <location>
        <begin position="244"/>
        <end position="265"/>
    </location>
</feature>
<dbReference type="GO" id="GO:0046583">
    <property type="term" value="F:monoatomic cation efflux transmembrane transporter activity"/>
    <property type="evidence" value="ECO:0007669"/>
    <property type="project" value="TreeGrafter"/>
</dbReference>
<reference evidence="6 7" key="1">
    <citation type="submission" date="2016-10" db="EMBL/GenBank/DDBJ databases">
        <authorList>
            <person name="de Groot N.N."/>
        </authorList>
    </citation>
    <scope>NUCLEOTIDE SEQUENCE [LARGE SCALE GENOMIC DNA]</scope>
    <source>
        <strain evidence="6 7">DSM 18979</strain>
    </source>
</reference>
<feature type="transmembrane region" description="Helical" evidence="5">
    <location>
        <begin position="12"/>
        <end position="30"/>
    </location>
</feature>
<feature type="transmembrane region" description="Helical" evidence="5">
    <location>
        <begin position="184"/>
        <end position="204"/>
    </location>
</feature>
<proteinExistence type="predicted"/>
<dbReference type="EMBL" id="FOHU01000002">
    <property type="protein sequence ID" value="SES88832.1"/>
    <property type="molecule type" value="Genomic_DNA"/>
</dbReference>
<dbReference type="OrthoDB" id="309023at2"/>
<dbReference type="GO" id="GO:0005886">
    <property type="term" value="C:plasma membrane"/>
    <property type="evidence" value="ECO:0007669"/>
    <property type="project" value="TreeGrafter"/>
</dbReference>
<evidence type="ECO:0000313" key="7">
    <source>
        <dbReference type="Proteomes" id="UP000199568"/>
    </source>
</evidence>
<dbReference type="STRING" id="426128.SAMN05660297_00871"/>
<feature type="transmembrane region" description="Helical" evidence="5">
    <location>
        <begin position="154"/>
        <end position="172"/>
    </location>
</feature>
<dbReference type="InterPro" id="IPR038665">
    <property type="entry name" value="Voltage-dep_anion_channel_sf"/>
</dbReference>
<dbReference type="PANTHER" id="PTHR37955">
    <property type="entry name" value="TELLURITE RESISTANCE PROTEIN TEHA"/>
    <property type="match status" value="1"/>
</dbReference>
<evidence type="ECO:0000256" key="4">
    <source>
        <dbReference type="ARBA" id="ARBA00023136"/>
    </source>
</evidence>
<feature type="transmembrane region" description="Helical" evidence="5">
    <location>
        <begin position="92"/>
        <end position="113"/>
    </location>
</feature>
<organism evidence="6 7">
    <name type="scientific">Natronincola peptidivorans</name>
    <dbReference type="NCBI Taxonomy" id="426128"/>
    <lineage>
        <taxon>Bacteria</taxon>
        <taxon>Bacillati</taxon>
        <taxon>Bacillota</taxon>
        <taxon>Clostridia</taxon>
        <taxon>Peptostreptococcales</taxon>
        <taxon>Natronincolaceae</taxon>
        <taxon>Natronincola</taxon>
    </lineage>
</organism>
<dbReference type="Pfam" id="PF03595">
    <property type="entry name" value="SLAC1"/>
    <property type="match status" value="1"/>
</dbReference>
<keyword evidence="7" id="KW-1185">Reference proteome</keyword>
<evidence type="ECO:0000256" key="5">
    <source>
        <dbReference type="SAM" id="Phobius"/>
    </source>
</evidence>